<evidence type="ECO:0000313" key="3">
    <source>
        <dbReference type="Proteomes" id="UP000663879"/>
    </source>
</evidence>
<gene>
    <name evidence="2" type="ORF">OXX778_LOCUS20723</name>
</gene>
<feature type="region of interest" description="Disordered" evidence="1">
    <location>
        <begin position="1"/>
        <end position="24"/>
    </location>
</feature>
<evidence type="ECO:0000256" key="1">
    <source>
        <dbReference type="SAM" id="MobiDB-lite"/>
    </source>
</evidence>
<feature type="non-terminal residue" evidence="2">
    <location>
        <position position="1"/>
    </location>
</feature>
<proteinExistence type="predicted"/>
<comment type="caution">
    <text evidence="2">The sequence shown here is derived from an EMBL/GenBank/DDBJ whole genome shotgun (WGS) entry which is preliminary data.</text>
</comment>
<evidence type="ECO:0000313" key="2">
    <source>
        <dbReference type="EMBL" id="CAF1092153.1"/>
    </source>
</evidence>
<organism evidence="2 3">
    <name type="scientific">Brachionus calyciflorus</name>
    <dbReference type="NCBI Taxonomy" id="104777"/>
    <lineage>
        <taxon>Eukaryota</taxon>
        <taxon>Metazoa</taxon>
        <taxon>Spiralia</taxon>
        <taxon>Gnathifera</taxon>
        <taxon>Rotifera</taxon>
        <taxon>Eurotatoria</taxon>
        <taxon>Monogononta</taxon>
        <taxon>Pseudotrocha</taxon>
        <taxon>Ploima</taxon>
        <taxon>Brachionidae</taxon>
        <taxon>Brachionus</taxon>
    </lineage>
</organism>
<feature type="compositionally biased region" description="Basic and acidic residues" evidence="1">
    <location>
        <begin position="1"/>
        <end position="11"/>
    </location>
</feature>
<protein>
    <submittedName>
        <fullName evidence="2">Uncharacterized protein</fullName>
    </submittedName>
</protein>
<dbReference type="Proteomes" id="UP000663879">
    <property type="component" value="Unassembled WGS sequence"/>
</dbReference>
<keyword evidence="3" id="KW-1185">Reference proteome</keyword>
<dbReference type="EMBL" id="CAJNOC010007105">
    <property type="protein sequence ID" value="CAF1092153.1"/>
    <property type="molecule type" value="Genomic_DNA"/>
</dbReference>
<accession>A0A814NEX9</accession>
<reference evidence="2" key="1">
    <citation type="submission" date="2021-02" db="EMBL/GenBank/DDBJ databases">
        <authorList>
            <person name="Nowell W R."/>
        </authorList>
    </citation>
    <scope>NUCLEOTIDE SEQUENCE</scope>
    <source>
        <strain evidence="2">Ploen Becks lab</strain>
    </source>
</reference>
<sequence>MSNLEKIESSSHKKKTYQEDNEQSLYPKSKLELASEDCLISAYKKLFEKKQKVAKSCLPEEGRKLLLFAIDFVLGLDENGDGKKGIV</sequence>
<dbReference type="AlphaFoldDB" id="A0A814NEX9"/>
<name>A0A814NEX9_9BILA</name>